<dbReference type="Proteomes" id="UP001479933">
    <property type="component" value="Chromosome"/>
</dbReference>
<dbReference type="RefSeq" id="WP_157085959.1">
    <property type="nucleotide sequence ID" value="NZ_CP136137.1"/>
</dbReference>
<organism evidence="1 2">
    <name type="scientific">Gordonia hydrophobica</name>
    <dbReference type="NCBI Taxonomy" id="40516"/>
    <lineage>
        <taxon>Bacteria</taxon>
        <taxon>Bacillati</taxon>
        <taxon>Actinomycetota</taxon>
        <taxon>Actinomycetes</taxon>
        <taxon>Mycobacteriales</taxon>
        <taxon>Gordoniaceae</taxon>
        <taxon>Gordonia</taxon>
    </lineage>
</organism>
<gene>
    <name evidence="1" type="ORF">RVF87_13790</name>
</gene>
<protein>
    <submittedName>
        <fullName evidence="1">Uncharacterized protein</fullName>
    </submittedName>
</protein>
<dbReference type="EMBL" id="CP136137">
    <property type="protein sequence ID" value="WYY06143.1"/>
    <property type="molecule type" value="Genomic_DNA"/>
</dbReference>
<accession>A0ABZ2TXS7</accession>
<name>A0ABZ2TXS7_9ACTN</name>
<evidence type="ECO:0000313" key="2">
    <source>
        <dbReference type="Proteomes" id="UP001479933"/>
    </source>
</evidence>
<sequence>MQLTITLDENAATGRTSWHVQGDQPVFDGSATADSLDQALTDATAWVRQVEASI</sequence>
<reference evidence="1 2" key="1">
    <citation type="journal article" date="2023" name="Virus Evol.">
        <title>Computational host range prediction-The good, the bad, and the ugly.</title>
        <authorList>
            <person name="Howell A.A."/>
            <person name="Versoza C.J."/>
            <person name="Pfeifer S.P."/>
        </authorList>
    </citation>
    <scope>NUCLEOTIDE SEQUENCE [LARGE SCALE GENOMIC DNA]</scope>
    <source>
        <strain evidence="1 2">1610/1b</strain>
    </source>
</reference>
<proteinExistence type="predicted"/>
<keyword evidence="2" id="KW-1185">Reference proteome</keyword>
<evidence type="ECO:0000313" key="1">
    <source>
        <dbReference type="EMBL" id="WYY06143.1"/>
    </source>
</evidence>